<keyword evidence="3" id="KW-1185">Reference proteome</keyword>
<evidence type="ECO:0000313" key="2">
    <source>
        <dbReference type="EMBL" id="KAJ1911023.1"/>
    </source>
</evidence>
<reference evidence="2" key="1">
    <citation type="submission" date="2022-07" db="EMBL/GenBank/DDBJ databases">
        <title>Phylogenomic reconstructions and comparative analyses of Kickxellomycotina fungi.</title>
        <authorList>
            <person name="Reynolds N.K."/>
            <person name="Stajich J.E."/>
            <person name="Barry K."/>
            <person name="Grigoriev I.V."/>
            <person name="Crous P."/>
            <person name="Smith M.E."/>
        </authorList>
    </citation>
    <scope>NUCLEOTIDE SEQUENCE</scope>
    <source>
        <strain evidence="2">RSA 861</strain>
    </source>
</reference>
<feature type="chain" id="PRO_5040868741" evidence="1">
    <location>
        <begin position="22"/>
        <end position="441"/>
    </location>
</feature>
<protein>
    <submittedName>
        <fullName evidence="2">Uncharacterized protein</fullName>
    </submittedName>
</protein>
<keyword evidence="1" id="KW-0732">Signal</keyword>
<organism evidence="2 3">
    <name type="scientific">Tieghemiomyces parasiticus</name>
    <dbReference type="NCBI Taxonomy" id="78921"/>
    <lineage>
        <taxon>Eukaryota</taxon>
        <taxon>Fungi</taxon>
        <taxon>Fungi incertae sedis</taxon>
        <taxon>Zoopagomycota</taxon>
        <taxon>Kickxellomycotina</taxon>
        <taxon>Dimargaritomycetes</taxon>
        <taxon>Dimargaritales</taxon>
        <taxon>Dimargaritaceae</taxon>
        <taxon>Tieghemiomyces</taxon>
    </lineage>
</organism>
<proteinExistence type="predicted"/>
<evidence type="ECO:0000313" key="3">
    <source>
        <dbReference type="Proteomes" id="UP001150569"/>
    </source>
</evidence>
<feature type="signal peptide" evidence="1">
    <location>
        <begin position="1"/>
        <end position="21"/>
    </location>
</feature>
<gene>
    <name evidence="2" type="ORF">IWQ60_010341</name>
</gene>
<accession>A0A9W7ZQS6</accession>
<dbReference type="AlphaFoldDB" id="A0A9W7ZQS6"/>
<evidence type="ECO:0000256" key="1">
    <source>
        <dbReference type="SAM" id="SignalP"/>
    </source>
</evidence>
<sequence>MRTHVLSWSVATYLLVATGNALPALGTFGALVDTAAARQVNTPSAPPVELVAATNILEEVLHTLAGAMSGGAPSDEDHTTYQRFKPLATSFIRSHLYQSAIVGRLEQFHLWPPAALGYCSGYQSANHHDSKSADDSAVPETVLPLAFDDLSYAAQALVGGERGWTYLKRELCYFRNDLDHIATHAQSVSLLQGNVVSAVDSVMPLLGPAVRGETLYMAAITDYLDSTVFKINTANTASQLVEDRHAELAAVLALPHVAAGTTTYFVNEYLAPLYQHRLLADLQITYGLRNAYARSVVTILASRGDLQVLRDYLGRLSATTSDRLSPELNPKVSIDTLSREEIRKGRSFQLYLTALIVSTHSGQHEVMEYFADRLAGGNAIGFAAMCARQFGWSRAAEWLARRDTTSNPDHLEQAECPISNDLPVGLDEKTGQLRLFDYSRV</sequence>
<name>A0A9W7ZQS6_9FUNG</name>
<dbReference type="Proteomes" id="UP001150569">
    <property type="component" value="Unassembled WGS sequence"/>
</dbReference>
<dbReference type="EMBL" id="JANBPT010000978">
    <property type="protein sequence ID" value="KAJ1911023.1"/>
    <property type="molecule type" value="Genomic_DNA"/>
</dbReference>
<comment type="caution">
    <text evidence="2">The sequence shown here is derived from an EMBL/GenBank/DDBJ whole genome shotgun (WGS) entry which is preliminary data.</text>
</comment>